<dbReference type="SUPFAM" id="SSF54427">
    <property type="entry name" value="NTF2-like"/>
    <property type="match status" value="1"/>
</dbReference>
<evidence type="ECO:0000313" key="2">
    <source>
        <dbReference type="EMBL" id="APL95509.1"/>
    </source>
</evidence>
<proteinExistence type="predicted"/>
<dbReference type="InterPro" id="IPR032710">
    <property type="entry name" value="NTF2-like_dom_sf"/>
</dbReference>
<dbReference type="Gene3D" id="3.10.450.50">
    <property type="match status" value="1"/>
</dbReference>
<feature type="domain" description="SnoaL-like" evidence="1">
    <location>
        <begin position="11"/>
        <end position="108"/>
    </location>
</feature>
<dbReference type="Pfam" id="PF12680">
    <property type="entry name" value="SnoaL_2"/>
    <property type="match status" value="1"/>
</dbReference>
<accession>A0A1L5BRM4</accession>
<dbReference type="KEGG" id="sinb:SIDU_13865"/>
<dbReference type="Proteomes" id="UP000004550">
    <property type="component" value="Chromosome"/>
</dbReference>
<evidence type="ECO:0000259" key="1">
    <source>
        <dbReference type="Pfam" id="PF12680"/>
    </source>
</evidence>
<dbReference type="PANTHER" id="PTHR38436">
    <property type="entry name" value="POLYKETIDE CYCLASE SNOAL-LIKE DOMAIN"/>
    <property type="match status" value="1"/>
</dbReference>
<sequence length="126" mass="13911">MPDLQANKDVVRRYYEMAFAGDPERAAETYAGTRYVQHNPRVADDRPGFVAFVRGLLAQFPGLSVDIKRMIAEEDLVVVHAHVLKGTADPGVAVIEIFRVEDGKVVEHWDVSEPVAATSLNANGMF</sequence>
<dbReference type="InterPro" id="IPR009959">
    <property type="entry name" value="Cyclase_SnoaL-like"/>
</dbReference>
<dbReference type="PANTHER" id="PTHR38436:SF1">
    <property type="entry name" value="ESTER CYCLASE"/>
    <property type="match status" value="1"/>
</dbReference>
<dbReference type="InterPro" id="IPR037401">
    <property type="entry name" value="SnoaL-like"/>
</dbReference>
<dbReference type="GO" id="GO:0030638">
    <property type="term" value="P:polyketide metabolic process"/>
    <property type="evidence" value="ECO:0007669"/>
    <property type="project" value="InterPro"/>
</dbReference>
<dbReference type="RefSeq" id="WP_007682338.1">
    <property type="nucleotide sequence ID" value="NZ_CP013070.1"/>
</dbReference>
<organism evidence="2 3">
    <name type="scientific">Sphingobium indicum (strain DSM 16412 / CCM 7286 / MTCC 6364 / B90A)</name>
    <dbReference type="NCBI Taxonomy" id="861109"/>
    <lineage>
        <taxon>Bacteria</taxon>
        <taxon>Pseudomonadati</taxon>
        <taxon>Pseudomonadota</taxon>
        <taxon>Alphaproteobacteria</taxon>
        <taxon>Sphingomonadales</taxon>
        <taxon>Sphingomonadaceae</taxon>
        <taxon>Sphingobium</taxon>
    </lineage>
</organism>
<dbReference type="EMBL" id="CP013070">
    <property type="protein sequence ID" value="APL95509.1"/>
    <property type="molecule type" value="Genomic_DNA"/>
</dbReference>
<protein>
    <recommendedName>
        <fullName evidence="1">SnoaL-like domain-containing protein</fullName>
    </recommendedName>
</protein>
<gene>
    <name evidence="2" type="ORF">SIDU_13865</name>
</gene>
<name>A0A1L5BRM4_SPHIB</name>
<reference evidence="2 3" key="1">
    <citation type="journal article" date="2012" name="J. Bacteriol.">
        <title>Genome sequence of Sphingobium indicum B90A, a hexachlorocyclohexane-degrading bacterium.</title>
        <authorList>
            <person name="Anand S."/>
            <person name="Sangwan N."/>
            <person name="Lata P."/>
            <person name="Kaur J."/>
            <person name="Dua A."/>
            <person name="Singh A.K."/>
            <person name="Verma M."/>
            <person name="Kaur J."/>
            <person name="Khurana J.P."/>
            <person name="Khurana P."/>
            <person name="Mathur S."/>
            <person name="Lal R."/>
        </authorList>
    </citation>
    <scope>NUCLEOTIDE SEQUENCE [LARGE SCALE GENOMIC DNA]</scope>
    <source>
        <strain evidence="3">DSM 16412 / CCM 7286 / MTCC 6364 / B90A</strain>
    </source>
</reference>
<evidence type="ECO:0000313" key="3">
    <source>
        <dbReference type="Proteomes" id="UP000004550"/>
    </source>
</evidence>
<dbReference type="AlphaFoldDB" id="A0A1L5BRM4"/>